<feature type="compositionally biased region" description="Low complexity" evidence="1">
    <location>
        <begin position="396"/>
        <end position="411"/>
    </location>
</feature>
<feature type="region of interest" description="Disordered" evidence="1">
    <location>
        <begin position="376"/>
        <end position="424"/>
    </location>
</feature>
<evidence type="ECO:0000313" key="2">
    <source>
        <dbReference type="EMBL" id="EZA48894.1"/>
    </source>
</evidence>
<reference evidence="2 4" key="1">
    <citation type="journal article" date="2014" name="Curr. Biol.">
        <title>The genome of the clonal raider ant Cerapachys biroi.</title>
        <authorList>
            <person name="Oxley P.R."/>
            <person name="Ji L."/>
            <person name="Fetter-Pruneda I."/>
            <person name="McKenzie S.K."/>
            <person name="Li C."/>
            <person name="Hu H."/>
            <person name="Zhang G."/>
            <person name="Kronauer D.J."/>
        </authorList>
    </citation>
    <scope>NUCLEOTIDE SEQUENCE [LARGE SCALE GENOMIC DNA]</scope>
</reference>
<dbReference type="EMBL" id="KK107566">
    <property type="protein sequence ID" value="EZA48894.1"/>
    <property type="molecule type" value="Genomic_DNA"/>
</dbReference>
<dbReference type="OMA" id="YDAKECK"/>
<feature type="region of interest" description="Disordered" evidence="1">
    <location>
        <begin position="167"/>
        <end position="210"/>
    </location>
</feature>
<dbReference type="Proteomes" id="UP000279307">
    <property type="component" value="Chromosome 6"/>
</dbReference>
<dbReference type="Proteomes" id="UP000053097">
    <property type="component" value="Unassembled WGS sequence"/>
</dbReference>
<feature type="region of interest" description="Disordered" evidence="1">
    <location>
        <begin position="91"/>
        <end position="111"/>
    </location>
</feature>
<feature type="compositionally biased region" description="Basic and acidic residues" evidence="1">
    <location>
        <begin position="102"/>
        <end position="111"/>
    </location>
</feature>
<proteinExistence type="predicted"/>
<reference evidence="3" key="2">
    <citation type="journal article" date="2018" name="Genome Res.">
        <title>The genomic architecture and molecular evolution of ant odorant receptors.</title>
        <authorList>
            <person name="McKenzie S.K."/>
            <person name="Kronauer D.J.C."/>
        </authorList>
    </citation>
    <scope>NUCLEOTIDE SEQUENCE [LARGE SCALE GENOMIC DNA]</scope>
    <source>
        <strain evidence="3">Clonal line C1</strain>
    </source>
</reference>
<accession>A0A026W1F7</accession>
<dbReference type="AlphaFoldDB" id="A0A026W1F7"/>
<protein>
    <submittedName>
        <fullName evidence="2">Uncharacterized protein</fullName>
    </submittedName>
</protein>
<feature type="compositionally biased region" description="Basic and acidic residues" evidence="1">
    <location>
        <begin position="176"/>
        <end position="198"/>
    </location>
</feature>
<sequence>MPFNGVRVLPDILIDMPNLENLIREFEKGLTSTSEGRKNVASQSPTSSNGRIVKKIVEAYELRAIENAQRKQAERRSSFVNTLGNACNRRTFGGSTPTIHHKSADSSQKRDSLDKNFRVFSVPNIDTQVRDEIDSVATNQYHLNAKEKKALVWRKVLPNLYDSKNERTKMRLNSPKKSENLNKRDRIFCTPSKSERGNKSKAKCRSSPLLDNEDKDKDCGDLLYDILTNSCTSSNSSNSSYKNLRINLYEGDEWQRKSSTSLQKSSSLCDEATSDTSRTNDSSLLDLSFQSTSKDTITSGDVSNDLSNFQSAEPIMRLSGVSNHNQKPRVVGAFLKLPMRINNTNVTWIPTLNGKLPRKNSLKKLISVFTNRRKRMEKQSKKYSKKQQRTYDLESEQCSSSSSSRKSWYSEPDTSIDRPSISPTFETFGRTYRPDLYHANRTNKSRIVLTELPREDLTTDLGSSKLTSQIPVVSVDHVSSSSQVNRRNVDPTSETATVASSPRSKMSYEHLSLPKHHLSQNKVFKHPFVAQTKLDQLNEKTTATMKKDVKQKAKIKKKSDASELESSIASSVFASSSMSTSLNISSPRVSEWVASSPNNIYDVPRRSNASKSMNALNEILPQVPQIYDIPRSKSDQFTSRSPTVNVRSKTYPRYATISLKNLRRLLSQEKLQTLGNSIDV</sequence>
<reference evidence="3" key="3">
    <citation type="submission" date="2018-07" db="EMBL/GenBank/DDBJ databases">
        <authorList>
            <person name="Mckenzie S.K."/>
            <person name="Kronauer D.J.C."/>
        </authorList>
    </citation>
    <scope>NUCLEOTIDE SEQUENCE</scope>
    <source>
        <strain evidence="3">Clonal line C1</strain>
    </source>
</reference>
<keyword evidence="4" id="KW-1185">Reference proteome</keyword>
<feature type="region of interest" description="Disordered" evidence="1">
    <location>
        <begin position="477"/>
        <end position="505"/>
    </location>
</feature>
<dbReference type="OrthoDB" id="7687255at2759"/>
<gene>
    <name evidence="3" type="ORF">DMN91_006290</name>
    <name evidence="2" type="ORF">X777_12936</name>
</gene>
<feature type="compositionally biased region" description="Polar residues" evidence="1">
    <location>
        <begin position="483"/>
        <end position="504"/>
    </location>
</feature>
<evidence type="ECO:0000313" key="4">
    <source>
        <dbReference type="Proteomes" id="UP000053097"/>
    </source>
</evidence>
<organism evidence="2 4">
    <name type="scientific">Ooceraea biroi</name>
    <name type="common">Clonal raider ant</name>
    <name type="synonym">Cerapachys biroi</name>
    <dbReference type="NCBI Taxonomy" id="2015173"/>
    <lineage>
        <taxon>Eukaryota</taxon>
        <taxon>Metazoa</taxon>
        <taxon>Ecdysozoa</taxon>
        <taxon>Arthropoda</taxon>
        <taxon>Hexapoda</taxon>
        <taxon>Insecta</taxon>
        <taxon>Pterygota</taxon>
        <taxon>Neoptera</taxon>
        <taxon>Endopterygota</taxon>
        <taxon>Hymenoptera</taxon>
        <taxon>Apocrita</taxon>
        <taxon>Aculeata</taxon>
        <taxon>Formicoidea</taxon>
        <taxon>Formicidae</taxon>
        <taxon>Dorylinae</taxon>
        <taxon>Ooceraea</taxon>
    </lineage>
</organism>
<name>A0A026W1F7_OOCBI</name>
<feature type="compositionally biased region" description="Basic residues" evidence="1">
    <location>
        <begin position="376"/>
        <end position="388"/>
    </location>
</feature>
<evidence type="ECO:0000256" key="1">
    <source>
        <dbReference type="SAM" id="MobiDB-lite"/>
    </source>
</evidence>
<dbReference type="EMBL" id="QOIP01000006">
    <property type="protein sequence ID" value="RLU21911.1"/>
    <property type="molecule type" value="Genomic_DNA"/>
</dbReference>
<evidence type="ECO:0000313" key="3">
    <source>
        <dbReference type="EMBL" id="RLU21911.1"/>
    </source>
</evidence>